<feature type="domain" description="YscD-like Bon-like" evidence="3">
    <location>
        <begin position="177"/>
        <end position="237"/>
    </location>
</feature>
<feature type="domain" description="YscD/Y4YQ C-terminal" evidence="4">
    <location>
        <begin position="249"/>
        <end position="300"/>
    </location>
</feature>
<dbReference type="KEGG" id="rga:RGR602_PC02041"/>
<keyword evidence="1" id="KW-0812">Transmembrane</keyword>
<feature type="transmembrane region" description="Helical" evidence="1">
    <location>
        <begin position="125"/>
        <end position="145"/>
    </location>
</feature>
<name>A0A0B4XDK2_9HYPH</name>
<gene>
    <name evidence="5" type="ORF">RGR602_PC02041</name>
</gene>
<accession>A0A0B4XDK2</accession>
<dbReference type="SUPFAM" id="SSF49879">
    <property type="entry name" value="SMAD/FHA domain"/>
    <property type="match status" value="1"/>
</dbReference>
<dbReference type="HOGENOM" id="CLU_072998_0_0_5"/>
<dbReference type="Gene3D" id="2.60.200.20">
    <property type="match status" value="1"/>
</dbReference>
<dbReference type="CDD" id="cd00060">
    <property type="entry name" value="FHA"/>
    <property type="match status" value="1"/>
</dbReference>
<dbReference type="InterPro" id="IPR008984">
    <property type="entry name" value="SMAD_FHA_dom_sf"/>
</dbReference>
<dbReference type="Pfam" id="PF23893">
    <property type="entry name" value="Y4YQ_C"/>
    <property type="match status" value="1"/>
</dbReference>
<evidence type="ECO:0000259" key="4">
    <source>
        <dbReference type="Pfam" id="PF23893"/>
    </source>
</evidence>
<dbReference type="RefSeq" id="WP_040116135.1">
    <property type="nucleotide sequence ID" value="NZ_CP006880.1"/>
</dbReference>
<dbReference type="InterPro" id="IPR032030">
    <property type="entry name" value="YscD_cytoplasmic_dom"/>
</dbReference>
<organism evidence="5 6">
    <name type="scientific">Rhizobium gallicum bv. gallicum R602sp</name>
    <dbReference type="NCBI Taxonomy" id="1041138"/>
    <lineage>
        <taxon>Bacteria</taxon>
        <taxon>Pseudomonadati</taxon>
        <taxon>Pseudomonadota</taxon>
        <taxon>Alphaproteobacteria</taxon>
        <taxon>Hyphomicrobiales</taxon>
        <taxon>Rhizobiaceae</taxon>
        <taxon>Rhizobium/Agrobacterium group</taxon>
        <taxon>Rhizobium</taxon>
    </lineage>
</organism>
<sequence>MASHLVLRNAAADLTLDVLNGVHSGVSLPLETGSYVIGSAPDCDLMLSDRDVSAHHMRLQFAGSEVMIEATGADVMVQDTSVPVGHGLHVKTPVTISLGTARLRLCRPQQAAPDRKAEKSKRTTWMIGCVAAFSLLTIAAVQAGIADVGDRLPMASFDEKTITAGTVSASMPLADEVSSALAAKLAAAGLSNLQVKADGTRFAVSGALDEDARKSWSDVQTWFDRSYGTNYVLTSMVGEAAAKTSPKFNLQAIWFGETPYAIGADGARLYKGAALEDGWYIKDIRDGSLKVGRQSEEFVLRF</sequence>
<evidence type="ECO:0000313" key="5">
    <source>
        <dbReference type="EMBL" id="AJD46064.1"/>
    </source>
</evidence>
<dbReference type="InterPro" id="IPR057770">
    <property type="entry name" value="YscD/Y4YQ_C"/>
</dbReference>
<feature type="domain" description="YscD cytoplasmic" evidence="2">
    <location>
        <begin position="18"/>
        <end position="108"/>
    </location>
</feature>
<protein>
    <submittedName>
        <fullName evidence="5">FHA domain-containing protein</fullName>
    </submittedName>
</protein>
<keyword evidence="1" id="KW-1133">Transmembrane helix</keyword>
<dbReference type="Proteomes" id="UP000031368">
    <property type="component" value="Plasmid pRgalR602c"/>
</dbReference>
<evidence type="ECO:0000256" key="1">
    <source>
        <dbReference type="SAM" id="Phobius"/>
    </source>
</evidence>
<dbReference type="Pfam" id="PF16697">
    <property type="entry name" value="Yop-YscD_cpl"/>
    <property type="match status" value="1"/>
</dbReference>
<keyword evidence="5" id="KW-0614">Plasmid</keyword>
<geneLocation type="plasmid" evidence="5 6">
    <name>pRgalR602c</name>
</geneLocation>
<dbReference type="Pfam" id="PF21934">
    <property type="entry name" value="Yop-YscD_ppl_3rd"/>
    <property type="match status" value="1"/>
</dbReference>
<proteinExistence type="predicted"/>
<evidence type="ECO:0000313" key="6">
    <source>
        <dbReference type="Proteomes" id="UP000031368"/>
    </source>
</evidence>
<evidence type="ECO:0000259" key="2">
    <source>
        <dbReference type="Pfam" id="PF16697"/>
    </source>
</evidence>
<dbReference type="EMBL" id="CP006880">
    <property type="protein sequence ID" value="AJD46064.1"/>
    <property type="molecule type" value="Genomic_DNA"/>
</dbReference>
<evidence type="ECO:0000259" key="3">
    <source>
        <dbReference type="Pfam" id="PF21934"/>
    </source>
</evidence>
<keyword evidence="1" id="KW-0472">Membrane</keyword>
<keyword evidence="6" id="KW-1185">Reference proteome</keyword>
<dbReference type="AlphaFoldDB" id="A0A0B4XDK2"/>
<reference evidence="5 6" key="1">
    <citation type="submission" date="2013-11" db="EMBL/GenBank/DDBJ databases">
        <title>Complete genome sequence of Rhizobium gallicum bv. gallicum R602.</title>
        <authorList>
            <person name="Bustos P."/>
            <person name="Santamaria R.I."/>
            <person name="Lozano L."/>
            <person name="Acosta J.L."/>
            <person name="Ormeno-Orrillo E."/>
            <person name="Rogel M.A."/>
            <person name="Romero D."/>
            <person name="Cevallos M.A."/>
            <person name="Martinez-Romero E."/>
            <person name="Gonzalez V."/>
        </authorList>
    </citation>
    <scope>NUCLEOTIDE SEQUENCE [LARGE SCALE GENOMIC DNA]</scope>
    <source>
        <strain evidence="5 6">R602</strain>
        <plasmid evidence="5 6">pRgalR602c</plasmid>
    </source>
</reference>
<dbReference type="InterPro" id="IPR053946">
    <property type="entry name" value="YscD_ppl_3rd"/>
</dbReference>